<dbReference type="RefSeq" id="WP_106058946.1">
    <property type="nucleotide sequence ID" value="NZ_PVXQ01000007.1"/>
</dbReference>
<dbReference type="EMBL" id="PVXQ01000007">
    <property type="protein sequence ID" value="PRR83372.1"/>
    <property type="molecule type" value="Genomic_DNA"/>
</dbReference>
<dbReference type="Gene3D" id="3.40.1830.10">
    <property type="entry name" value="Thermophilic metalloprotease (M29)"/>
    <property type="match status" value="1"/>
</dbReference>
<evidence type="ECO:0000313" key="11">
    <source>
        <dbReference type="Proteomes" id="UP000239471"/>
    </source>
</evidence>
<sequence length="371" mass="41927">MKDPRFTQLANNLINYSCNLKEGEKVLIEGIGDCHPLVKELVKAAYIAKAIPFVTLKDKEVDRELLMNATKEQLEFMAKYEAARMSDMDAYIGVRAGRNTSETSDVPADKMSLYGKYFGEPVHGKIRVPKTRWVVLRYPNYSMAQSANMSTEAFEEYYFNVCNLDYSKMSKAMDTLEALMNKTDKVRLTGKNTDLTFSIRDIPAVKCAGEMNIPDGEVYTAPVRDSINGIISYNTPSLRDGFTYEDIKLTFKDGKIIEATANDTERINKVFDMDEGARFVGEFAIGVNPYILEPMKDTLFDEKITGSIHFTPGSCYDDAPNGNNSALHWDLVLIQRPEYDGGEIYFDDILIRKDGLFVIDELKCLNPKNLI</sequence>
<dbReference type="InterPro" id="IPR035097">
    <property type="entry name" value="M29_N-terminal"/>
</dbReference>
<keyword evidence="7" id="KW-0479">Metal-binding</keyword>
<keyword evidence="9" id="KW-0482">Metalloprotease</keyword>
<dbReference type="AlphaFoldDB" id="A0A2T0BHT8"/>
<comment type="cofactor">
    <cofactor evidence="2">
        <name>Mg(2+)</name>
        <dbReference type="ChEBI" id="CHEBI:18420"/>
    </cofactor>
</comment>
<comment type="similarity">
    <text evidence="4">Belongs to the peptidase M29 family.</text>
</comment>
<comment type="caution">
    <text evidence="10">The sequence shown here is derived from an EMBL/GenBank/DDBJ whole genome shotgun (WGS) entry which is preliminary data.</text>
</comment>
<evidence type="ECO:0000256" key="2">
    <source>
        <dbReference type="ARBA" id="ARBA00001946"/>
    </source>
</evidence>
<protein>
    <submittedName>
        <fullName evidence="10">Aminopeptidase PepS</fullName>
        <ecNumber evidence="10">3.4.11.-</ecNumber>
    </submittedName>
</protein>
<keyword evidence="6" id="KW-0645">Protease</keyword>
<organism evidence="10 11">
    <name type="scientific">Clostridium vincentii</name>
    <dbReference type="NCBI Taxonomy" id="52704"/>
    <lineage>
        <taxon>Bacteria</taxon>
        <taxon>Bacillati</taxon>
        <taxon>Bacillota</taxon>
        <taxon>Clostridia</taxon>
        <taxon>Eubacteriales</taxon>
        <taxon>Clostridiaceae</taxon>
        <taxon>Clostridium</taxon>
    </lineage>
</organism>
<keyword evidence="8 10" id="KW-0378">Hydrolase</keyword>
<evidence type="ECO:0000256" key="9">
    <source>
        <dbReference type="ARBA" id="ARBA00023049"/>
    </source>
</evidence>
<dbReference type="SUPFAM" id="SSF144052">
    <property type="entry name" value="Thermophilic metalloprotease-like"/>
    <property type="match status" value="1"/>
</dbReference>
<evidence type="ECO:0000256" key="4">
    <source>
        <dbReference type="ARBA" id="ARBA00008236"/>
    </source>
</evidence>
<evidence type="ECO:0000313" key="10">
    <source>
        <dbReference type="EMBL" id="PRR83372.1"/>
    </source>
</evidence>
<keyword evidence="5 10" id="KW-0031">Aminopeptidase</keyword>
<comment type="cofactor">
    <cofactor evidence="3">
        <name>Zn(2+)</name>
        <dbReference type="ChEBI" id="CHEBI:29105"/>
    </cofactor>
</comment>
<evidence type="ECO:0000256" key="1">
    <source>
        <dbReference type="ARBA" id="ARBA00001941"/>
    </source>
</evidence>
<keyword evidence="11" id="KW-1185">Reference proteome</keyword>
<dbReference type="EC" id="3.4.11.-" evidence="10"/>
<dbReference type="OrthoDB" id="9803993at2"/>
<dbReference type="Proteomes" id="UP000239471">
    <property type="component" value="Unassembled WGS sequence"/>
</dbReference>
<accession>A0A2T0BHT8</accession>
<dbReference type="Pfam" id="PF02073">
    <property type="entry name" value="Peptidase_M29"/>
    <property type="match status" value="1"/>
</dbReference>
<dbReference type="InterPro" id="IPR000787">
    <property type="entry name" value="Peptidase_M29"/>
</dbReference>
<dbReference type="GO" id="GO:0046872">
    <property type="term" value="F:metal ion binding"/>
    <property type="evidence" value="ECO:0007669"/>
    <property type="project" value="UniProtKB-KW"/>
</dbReference>
<dbReference type="GO" id="GO:0008237">
    <property type="term" value="F:metallopeptidase activity"/>
    <property type="evidence" value="ECO:0007669"/>
    <property type="project" value="UniProtKB-KW"/>
</dbReference>
<gene>
    <name evidence="10" type="primary">pepS</name>
    <name evidence="10" type="ORF">CLVI_09190</name>
</gene>
<evidence type="ECO:0000256" key="6">
    <source>
        <dbReference type="ARBA" id="ARBA00022670"/>
    </source>
</evidence>
<reference evidence="10 11" key="1">
    <citation type="submission" date="2018-03" db="EMBL/GenBank/DDBJ databases">
        <title>Genome sequence of Clostridium vincentii DSM 10228.</title>
        <authorList>
            <person name="Poehlein A."/>
            <person name="Daniel R."/>
        </authorList>
    </citation>
    <scope>NUCLEOTIDE SEQUENCE [LARGE SCALE GENOMIC DNA]</scope>
    <source>
        <strain evidence="10 11">DSM 10228</strain>
    </source>
</reference>
<evidence type="ECO:0000256" key="3">
    <source>
        <dbReference type="ARBA" id="ARBA00001947"/>
    </source>
</evidence>
<dbReference type="PANTHER" id="PTHR34448:SF1">
    <property type="entry name" value="BLL6088 PROTEIN"/>
    <property type="match status" value="1"/>
</dbReference>
<evidence type="ECO:0000256" key="7">
    <source>
        <dbReference type="ARBA" id="ARBA00022723"/>
    </source>
</evidence>
<name>A0A2T0BHT8_9CLOT</name>
<dbReference type="InterPro" id="IPR052170">
    <property type="entry name" value="M29_Exopeptidase"/>
</dbReference>
<proteinExistence type="inferred from homology"/>
<evidence type="ECO:0000256" key="8">
    <source>
        <dbReference type="ARBA" id="ARBA00022801"/>
    </source>
</evidence>
<dbReference type="GO" id="GO:0004177">
    <property type="term" value="F:aminopeptidase activity"/>
    <property type="evidence" value="ECO:0007669"/>
    <property type="project" value="UniProtKB-KW"/>
</dbReference>
<dbReference type="PANTHER" id="PTHR34448">
    <property type="entry name" value="AMINOPEPTIDASE"/>
    <property type="match status" value="1"/>
</dbReference>
<dbReference type="GO" id="GO:0006508">
    <property type="term" value="P:proteolysis"/>
    <property type="evidence" value="ECO:0007669"/>
    <property type="project" value="UniProtKB-KW"/>
</dbReference>
<comment type="cofactor">
    <cofactor evidence="1">
        <name>Co(2+)</name>
        <dbReference type="ChEBI" id="CHEBI:48828"/>
    </cofactor>
</comment>
<evidence type="ECO:0000256" key="5">
    <source>
        <dbReference type="ARBA" id="ARBA00022438"/>
    </source>
</evidence>